<name>A0A2A6RD73_9CHLR</name>
<dbReference type="RefSeq" id="WP_133117025.1">
    <property type="nucleotide sequence ID" value="NZ_NQWI01000285.1"/>
</dbReference>
<keyword evidence="3" id="KW-1185">Reference proteome</keyword>
<gene>
    <name evidence="2" type="ORF">CJ255_22020</name>
</gene>
<evidence type="ECO:0000256" key="1">
    <source>
        <dbReference type="SAM" id="SignalP"/>
    </source>
</evidence>
<protein>
    <submittedName>
        <fullName evidence="2">Uncharacterized protein</fullName>
    </submittedName>
</protein>
<comment type="caution">
    <text evidence="2">The sequence shown here is derived from an EMBL/GenBank/DDBJ whole genome shotgun (WGS) entry which is preliminary data.</text>
</comment>
<dbReference type="Proteomes" id="UP000220527">
    <property type="component" value="Unassembled WGS sequence"/>
</dbReference>
<evidence type="ECO:0000313" key="3">
    <source>
        <dbReference type="Proteomes" id="UP000220527"/>
    </source>
</evidence>
<sequence>MPKLLLLLILLIPLLLLTTPSAAQPAALGLVYSTDGRHYMVDLSQQRRVRVGPAPPRGSQMVSSGTFVGIVLGDINPSSFTIQRFPADPDLDPDTLLNSSDFYTQFPNHVAPLAYQHGDARLASIVVSSDQTRLLFVACQEARGEGALCEPFQLDLASQQVTQLPGMIFNDTRVWLHPAGQRAVDAWDLACAGNFVAAGREQVQLSRMPTSVVWLADQQFVYSRYVCQSIFFPEPTVEPRYDLVLVDANGQNERVLISGMLA</sequence>
<keyword evidence="1" id="KW-0732">Signal</keyword>
<dbReference type="AlphaFoldDB" id="A0A2A6RD73"/>
<accession>A0A2A6RD73</accession>
<evidence type="ECO:0000313" key="2">
    <source>
        <dbReference type="EMBL" id="PDV98280.1"/>
    </source>
</evidence>
<feature type="chain" id="PRO_5012337120" evidence="1">
    <location>
        <begin position="24"/>
        <end position="262"/>
    </location>
</feature>
<proteinExistence type="predicted"/>
<feature type="signal peptide" evidence="1">
    <location>
        <begin position="1"/>
        <end position="23"/>
    </location>
</feature>
<reference evidence="3" key="1">
    <citation type="submission" date="2017-08" db="EMBL/GenBank/DDBJ databases">
        <authorList>
            <person name="Grouzdev D.S."/>
            <person name="Gaisin V.A."/>
            <person name="Rysina M.S."/>
            <person name="Gorlenko V.M."/>
        </authorList>
    </citation>
    <scope>NUCLEOTIDE SEQUENCE [LARGE SCALE GENOMIC DNA]</scope>
    <source>
        <strain evidence="3">Kir15-3F</strain>
    </source>
</reference>
<organism evidence="2 3">
    <name type="scientific">Candidatus Viridilinea mediisalina</name>
    <dbReference type="NCBI Taxonomy" id="2024553"/>
    <lineage>
        <taxon>Bacteria</taxon>
        <taxon>Bacillati</taxon>
        <taxon>Chloroflexota</taxon>
        <taxon>Chloroflexia</taxon>
        <taxon>Chloroflexales</taxon>
        <taxon>Chloroflexineae</taxon>
        <taxon>Oscillochloridaceae</taxon>
        <taxon>Candidatus Viridilinea</taxon>
    </lineage>
</organism>
<dbReference type="EMBL" id="NQWI01000285">
    <property type="protein sequence ID" value="PDV98280.1"/>
    <property type="molecule type" value="Genomic_DNA"/>
</dbReference>
<feature type="non-terminal residue" evidence="2">
    <location>
        <position position="262"/>
    </location>
</feature>